<keyword evidence="13" id="KW-0472">Membrane</keyword>
<dbReference type="InterPro" id="IPR025993">
    <property type="entry name" value="Ceramide_glucosylTrfase"/>
</dbReference>
<evidence type="ECO:0000256" key="7">
    <source>
        <dbReference type="ARBA" id="ARBA00022676"/>
    </source>
</evidence>
<comment type="catalytic activity">
    <reaction evidence="15">
        <text>N-(9Z-octadecenoyl)-sphing-4-enine + UDP-alpha-D-xylose = beta-D-xylosyl-(1&lt;-&gt;1')-N-(9Z-octadecenoyl)-sphing-4-enine + UDP + H(+)</text>
        <dbReference type="Rhea" id="RHEA:70247"/>
        <dbReference type="ChEBI" id="CHEBI:15378"/>
        <dbReference type="ChEBI" id="CHEBI:57632"/>
        <dbReference type="ChEBI" id="CHEBI:58223"/>
        <dbReference type="ChEBI" id="CHEBI:77996"/>
        <dbReference type="ChEBI" id="CHEBI:189081"/>
    </reaction>
    <physiologicalReaction direction="left-to-right" evidence="15">
        <dbReference type="Rhea" id="RHEA:70248"/>
    </physiologicalReaction>
</comment>
<proteinExistence type="inferred from homology"/>
<gene>
    <name evidence="16" type="ORF">OFUS_LOCUS455</name>
</gene>
<dbReference type="Gene3D" id="3.90.550.10">
    <property type="entry name" value="Spore Coat Polysaccharide Biosynthesis Protein SpsA, Chain A"/>
    <property type="match status" value="1"/>
</dbReference>
<dbReference type="PANTHER" id="PTHR12726:SF0">
    <property type="entry name" value="CERAMIDE GLUCOSYLTRANSFERASE"/>
    <property type="match status" value="1"/>
</dbReference>
<evidence type="ECO:0000256" key="8">
    <source>
        <dbReference type="ARBA" id="ARBA00022679"/>
    </source>
</evidence>
<dbReference type="PANTHER" id="PTHR12726">
    <property type="entry name" value="CERAMIDE GLUCOSYLTRANSFERASE"/>
    <property type="match status" value="1"/>
</dbReference>
<comment type="subcellular location">
    <subcellularLocation>
        <location evidence="1">Golgi apparatus membrane</location>
        <topology evidence="1">Multi-pass membrane protein</topology>
    </subcellularLocation>
</comment>
<dbReference type="CDD" id="cd02520">
    <property type="entry name" value="Glucosylceramide_synthase"/>
    <property type="match status" value="1"/>
</dbReference>
<evidence type="ECO:0000256" key="10">
    <source>
        <dbReference type="ARBA" id="ARBA00022989"/>
    </source>
</evidence>
<comment type="similarity">
    <text evidence="4">Belongs to the glycosyltransferase 2 family.</text>
</comment>
<evidence type="ECO:0000256" key="9">
    <source>
        <dbReference type="ARBA" id="ARBA00022692"/>
    </source>
</evidence>
<organism evidence="16 17">
    <name type="scientific">Owenia fusiformis</name>
    <name type="common">Polychaete worm</name>
    <dbReference type="NCBI Taxonomy" id="6347"/>
    <lineage>
        <taxon>Eukaryota</taxon>
        <taxon>Metazoa</taxon>
        <taxon>Spiralia</taxon>
        <taxon>Lophotrochozoa</taxon>
        <taxon>Annelida</taxon>
        <taxon>Polychaeta</taxon>
        <taxon>Sedentaria</taxon>
        <taxon>Canalipalpata</taxon>
        <taxon>Sabellida</taxon>
        <taxon>Oweniida</taxon>
        <taxon>Oweniidae</taxon>
        <taxon>Owenia</taxon>
    </lineage>
</organism>
<keyword evidence="17" id="KW-1185">Reference proteome</keyword>
<keyword evidence="6" id="KW-0444">Lipid biosynthesis</keyword>
<dbReference type="AlphaFoldDB" id="A0A8J1YAA0"/>
<dbReference type="Proteomes" id="UP000749559">
    <property type="component" value="Unassembled WGS sequence"/>
</dbReference>
<evidence type="ECO:0000256" key="1">
    <source>
        <dbReference type="ARBA" id="ARBA00004653"/>
    </source>
</evidence>
<evidence type="ECO:0000256" key="13">
    <source>
        <dbReference type="ARBA" id="ARBA00023136"/>
    </source>
</evidence>
<evidence type="ECO:0000256" key="2">
    <source>
        <dbReference type="ARBA" id="ARBA00004760"/>
    </source>
</evidence>
<sequence length="421" mass="47890">MGNQYFRCKGMEPIEYTLLGLAIVLFGAWCFVMSFHLLAICYGKWKLHKHPTMPPEKGLPGVSILKPLTGVDPHLYSNLETFFKMEYPKYELLFCVGEEGDPAIMVAQSLIEKYPNVDSQLLIGGKIVGINPKINNMMLAYEAAKYDLILISDSGLRMSQDGLLDMVLHIERDNVGLVHQMPYVCDRKGFAGVLEKVYFGTQHAKMYLYANALGINCTTGMSCIMRKEILEDSGGLKVFGQYLAEDFFLAQATLQKGWQILLASQVAQQNPGTYSVTQFQNRIIRWTKLRAAMLPQFIFLEPLSECLTIGLLGSWSVVELFDWSPLGFFLVHTLLWFLQDYILLLVVNNGPITFTKFDFLIGWIFRELTSITLMIRAHASPTIEWRSRRFKLQWGGLVTELKPKTPEVSPGVYHHRKTFSV</sequence>
<comment type="caution">
    <text evidence="16">The sequence shown here is derived from an EMBL/GenBank/DDBJ whole genome shotgun (WGS) entry which is preliminary data.</text>
</comment>
<name>A0A8J1YAA0_OWEFU</name>
<accession>A0A8J1YAA0</accession>
<dbReference type="GO" id="GO:0008120">
    <property type="term" value="F:ceramide glucosyltransferase activity"/>
    <property type="evidence" value="ECO:0007669"/>
    <property type="project" value="UniProtKB-EC"/>
</dbReference>
<evidence type="ECO:0000256" key="15">
    <source>
        <dbReference type="ARBA" id="ARBA00048104"/>
    </source>
</evidence>
<keyword evidence="8" id="KW-0808">Transferase</keyword>
<keyword evidence="9" id="KW-0812">Transmembrane</keyword>
<keyword evidence="12" id="KW-0443">Lipid metabolism</keyword>
<comment type="pathway">
    <text evidence="3">Sphingolipid metabolism.</text>
</comment>
<dbReference type="FunFam" id="3.90.550.10:FF:000041">
    <property type="entry name" value="UDP-glucose ceramide glucosyltransferase"/>
    <property type="match status" value="1"/>
</dbReference>
<comment type="catalytic activity">
    <reaction evidence="14">
        <text>UDP-alpha-D-xylose + an N-acylsphing-4-enine = a beta-D-xylosyl-(1&lt;-&gt;1')-N-acylsphing-4-enine + UDP + H(+)</text>
        <dbReference type="Rhea" id="RHEA:70243"/>
        <dbReference type="ChEBI" id="CHEBI:15378"/>
        <dbReference type="ChEBI" id="CHEBI:52639"/>
        <dbReference type="ChEBI" id="CHEBI:57632"/>
        <dbReference type="ChEBI" id="CHEBI:58223"/>
        <dbReference type="ChEBI" id="CHEBI:189068"/>
    </reaction>
    <physiologicalReaction direction="left-to-right" evidence="14">
        <dbReference type="Rhea" id="RHEA:70244"/>
    </physiologicalReaction>
</comment>
<dbReference type="OrthoDB" id="1483400at2759"/>
<evidence type="ECO:0000256" key="4">
    <source>
        <dbReference type="ARBA" id="ARBA00006739"/>
    </source>
</evidence>
<comment type="pathway">
    <text evidence="2">Lipid metabolism; sphingolipid metabolism.</text>
</comment>
<evidence type="ECO:0000256" key="3">
    <source>
        <dbReference type="ARBA" id="ARBA00004991"/>
    </source>
</evidence>
<keyword evidence="10" id="KW-1133">Transmembrane helix</keyword>
<evidence type="ECO:0000256" key="6">
    <source>
        <dbReference type="ARBA" id="ARBA00022516"/>
    </source>
</evidence>
<evidence type="ECO:0000256" key="5">
    <source>
        <dbReference type="ARBA" id="ARBA00012699"/>
    </source>
</evidence>
<evidence type="ECO:0000256" key="12">
    <source>
        <dbReference type="ARBA" id="ARBA00023098"/>
    </source>
</evidence>
<evidence type="ECO:0000256" key="14">
    <source>
        <dbReference type="ARBA" id="ARBA00047869"/>
    </source>
</evidence>
<dbReference type="EC" id="2.4.1.80" evidence="5"/>
<dbReference type="Pfam" id="PF13506">
    <property type="entry name" value="Glyco_transf_21"/>
    <property type="match status" value="1"/>
</dbReference>
<reference evidence="16" key="1">
    <citation type="submission" date="2022-03" db="EMBL/GenBank/DDBJ databases">
        <authorList>
            <person name="Martin C."/>
        </authorList>
    </citation>
    <scope>NUCLEOTIDE SEQUENCE</scope>
</reference>
<evidence type="ECO:0000313" key="16">
    <source>
        <dbReference type="EMBL" id="CAH1772739.1"/>
    </source>
</evidence>
<dbReference type="InterPro" id="IPR029044">
    <property type="entry name" value="Nucleotide-diphossugar_trans"/>
</dbReference>
<keyword evidence="7" id="KW-0328">Glycosyltransferase</keyword>
<evidence type="ECO:0000313" key="17">
    <source>
        <dbReference type="Proteomes" id="UP000749559"/>
    </source>
</evidence>
<dbReference type="SUPFAM" id="SSF53448">
    <property type="entry name" value="Nucleotide-diphospho-sugar transferases"/>
    <property type="match status" value="1"/>
</dbReference>
<dbReference type="GO" id="GO:0006679">
    <property type="term" value="P:glucosylceramide biosynthetic process"/>
    <property type="evidence" value="ECO:0007669"/>
    <property type="project" value="TreeGrafter"/>
</dbReference>
<protein>
    <recommendedName>
        <fullName evidence="5">ceramide glucosyltransferase</fullName>
        <ecNumber evidence="5">2.4.1.80</ecNumber>
    </recommendedName>
</protein>
<dbReference type="EMBL" id="CAIIXF020000001">
    <property type="protein sequence ID" value="CAH1772739.1"/>
    <property type="molecule type" value="Genomic_DNA"/>
</dbReference>
<dbReference type="UniPathway" id="UPA00222"/>
<dbReference type="GO" id="GO:0000139">
    <property type="term" value="C:Golgi membrane"/>
    <property type="evidence" value="ECO:0007669"/>
    <property type="project" value="UniProtKB-SubCell"/>
</dbReference>
<evidence type="ECO:0000256" key="11">
    <source>
        <dbReference type="ARBA" id="ARBA00023034"/>
    </source>
</evidence>
<keyword evidence="11" id="KW-0333">Golgi apparatus</keyword>